<protein>
    <submittedName>
        <fullName evidence="2">Uncharacterized protein</fullName>
    </submittedName>
</protein>
<keyword evidence="3" id="KW-1185">Reference proteome</keyword>
<evidence type="ECO:0000313" key="2">
    <source>
        <dbReference type="EnsemblMetazoa" id="SMAR003898-PA"/>
    </source>
</evidence>
<keyword evidence="1" id="KW-0472">Membrane</keyword>
<keyword evidence="1" id="KW-0812">Transmembrane</keyword>
<organism evidence="2 3">
    <name type="scientific">Strigamia maritima</name>
    <name type="common">European centipede</name>
    <name type="synonym">Geophilus maritimus</name>
    <dbReference type="NCBI Taxonomy" id="126957"/>
    <lineage>
        <taxon>Eukaryota</taxon>
        <taxon>Metazoa</taxon>
        <taxon>Ecdysozoa</taxon>
        <taxon>Arthropoda</taxon>
        <taxon>Myriapoda</taxon>
        <taxon>Chilopoda</taxon>
        <taxon>Pleurostigmophora</taxon>
        <taxon>Geophilomorpha</taxon>
        <taxon>Linotaeniidae</taxon>
        <taxon>Strigamia</taxon>
    </lineage>
</organism>
<accession>T1IS36</accession>
<reference evidence="2" key="2">
    <citation type="submission" date="2015-02" db="UniProtKB">
        <authorList>
            <consortium name="EnsemblMetazoa"/>
        </authorList>
    </citation>
    <scope>IDENTIFICATION</scope>
</reference>
<proteinExistence type="predicted"/>
<dbReference type="EMBL" id="AFFK01018902">
    <property type="status" value="NOT_ANNOTATED_CDS"/>
    <property type="molecule type" value="Genomic_DNA"/>
</dbReference>
<reference evidence="3" key="1">
    <citation type="submission" date="2011-05" db="EMBL/GenBank/DDBJ databases">
        <authorList>
            <person name="Richards S.R."/>
            <person name="Qu J."/>
            <person name="Jiang H."/>
            <person name="Jhangiani S.N."/>
            <person name="Agravi P."/>
            <person name="Goodspeed R."/>
            <person name="Gross S."/>
            <person name="Mandapat C."/>
            <person name="Jackson L."/>
            <person name="Mathew T."/>
            <person name="Pu L."/>
            <person name="Thornton R."/>
            <person name="Saada N."/>
            <person name="Wilczek-Boney K.B."/>
            <person name="Lee S."/>
            <person name="Kovar C."/>
            <person name="Wu Y."/>
            <person name="Scherer S.E."/>
            <person name="Worley K.C."/>
            <person name="Muzny D.M."/>
            <person name="Gibbs R."/>
        </authorList>
    </citation>
    <scope>NUCLEOTIDE SEQUENCE</scope>
    <source>
        <strain evidence="3">Brora</strain>
    </source>
</reference>
<dbReference type="HOGENOM" id="CLU_698929_0_0_1"/>
<keyword evidence="1" id="KW-1133">Transmembrane helix</keyword>
<name>T1IS36_STRMM</name>
<evidence type="ECO:0000256" key="1">
    <source>
        <dbReference type="SAM" id="Phobius"/>
    </source>
</evidence>
<evidence type="ECO:0000313" key="3">
    <source>
        <dbReference type="Proteomes" id="UP000014500"/>
    </source>
</evidence>
<sequence length="395" mass="46081">MRINSVFQQNKLLWIISSPNEMEKIVLLVTCYLYIIVYISIAKIDADANFRIASLKHKRSAIYPDNHNADEGYLSYLIYPQLADDGMTMLLANQQMDIVSPHFEELLLNLYNRIQSQINSIKDKNVRQNLNIEFNQNIFQFVRDVLIPCRFNAFKTGNVASNDYIHFFHRLIMRKLYIALANASSSLVPICWKSLDIQPKKLDLNSYEPHPASLFWYNFQLSESYVQTDDVDLSAPRIITSEELKIRGHSYYDLRDVEHTEDAILCFDQCMLSRLKLMTNHEERNCFIETYYINMNNFVDQMQAIVIKGKLTYSRLLHLKGRTNTEVPKQFLPNEDNYGIDKGRVMKFSTQTANCHNESKQEDLKMMFVDPALYESVPATFKDVSEGAPKYYSSR</sequence>
<dbReference type="Proteomes" id="UP000014500">
    <property type="component" value="Unassembled WGS sequence"/>
</dbReference>
<dbReference type="AlphaFoldDB" id="T1IS36"/>
<feature type="transmembrane region" description="Helical" evidence="1">
    <location>
        <begin position="25"/>
        <end position="42"/>
    </location>
</feature>
<dbReference type="EnsemblMetazoa" id="SMAR003898-RA">
    <property type="protein sequence ID" value="SMAR003898-PA"/>
    <property type="gene ID" value="SMAR003898"/>
</dbReference>